<evidence type="ECO:0000313" key="1">
    <source>
        <dbReference type="EMBL" id="MEI5908671.1"/>
    </source>
</evidence>
<dbReference type="PANTHER" id="PTHR37310:SF1">
    <property type="entry name" value="CYTOPLASMIC PROTEIN"/>
    <property type="match status" value="1"/>
</dbReference>
<comment type="caution">
    <text evidence="1">The sequence shown here is derived from an EMBL/GenBank/DDBJ whole genome shotgun (WGS) entry which is preliminary data.</text>
</comment>
<dbReference type="RefSeq" id="WP_336588121.1">
    <property type="nucleotide sequence ID" value="NZ_JBBAXC010000015.1"/>
</dbReference>
<dbReference type="InterPro" id="IPR044543">
    <property type="entry name" value="YHJQ-like"/>
</dbReference>
<dbReference type="Gene3D" id="1.20.1270.360">
    <property type="match status" value="1"/>
</dbReference>
<organism evidence="1 2">
    <name type="scientific">Bacillus spongiae</name>
    <dbReference type="NCBI Taxonomy" id="2683610"/>
    <lineage>
        <taxon>Bacteria</taxon>
        <taxon>Bacillati</taxon>
        <taxon>Bacillota</taxon>
        <taxon>Bacilli</taxon>
        <taxon>Bacillales</taxon>
        <taxon>Bacillaceae</taxon>
        <taxon>Bacillus</taxon>
    </lineage>
</organism>
<dbReference type="Pfam" id="PF03860">
    <property type="entry name" value="Csp"/>
    <property type="match status" value="1"/>
</dbReference>
<protein>
    <submittedName>
        <fullName evidence="1">Four-helix bundle copper-binding protein</fullName>
    </submittedName>
</protein>
<dbReference type="CDD" id="cd08026">
    <property type="entry name" value="DUF326"/>
    <property type="match status" value="1"/>
</dbReference>
<proteinExistence type="predicted"/>
<dbReference type="EMBL" id="JBBAXC010000015">
    <property type="protein sequence ID" value="MEI5908671.1"/>
    <property type="molecule type" value="Genomic_DNA"/>
</dbReference>
<reference evidence="1 2" key="1">
    <citation type="journal article" date="2018" name="J. Microbiol.">
        <title>Bacillus spongiae sp. nov., isolated from sponge of Jeju Island.</title>
        <authorList>
            <person name="Lee G.E."/>
            <person name="Im W.T."/>
            <person name="Park J.S."/>
        </authorList>
    </citation>
    <scope>NUCLEOTIDE SEQUENCE [LARGE SCALE GENOMIC DNA]</scope>
    <source>
        <strain evidence="1 2">135PIL107-10</strain>
    </source>
</reference>
<evidence type="ECO:0000313" key="2">
    <source>
        <dbReference type="Proteomes" id="UP001312865"/>
    </source>
</evidence>
<dbReference type="Proteomes" id="UP001312865">
    <property type="component" value="Unassembled WGS sequence"/>
</dbReference>
<name>A0ABU8HHJ3_9BACI</name>
<accession>A0ABU8HHJ3</accession>
<dbReference type="InterPro" id="IPR005560">
    <property type="entry name" value="Csp_YhjQ"/>
</dbReference>
<keyword evidence="2" id="KW-1185">Reference proteome</keyword>
<gene>
    <name evidence="1" type="ORF">WAK64_16610</name>
</gene>
<sequence length="106" mass="12102">MNAEYKKCIEATYRCLEACNVCYHACLKEDHMMMKCIELNRECAEMTTLALQYMQRSSTFVVPILALCAEICEACGKECKAHDYQHCQDCAEACFTCSEECRKLSA</sequence>
<dbReference type="PANTHER" id="PTHR37310">
    <property type="entry name" value="CYTOPLASMIC PROTEIN-RELATED"/>
    <property type="match status" value="1"/>
</dbReference>